<sequence length="73" mass="7908">MGLRGIKLEMNQDRCKGCELCTEACPREVLAMGNQINALGYRAAVAIAPERCTGCRACALVCPEVVFTIYKIA</sequence>
<dbReference type="AlphaFoldDB" id="A0A953I7J6"/>
<dbReference type="Pfam" id="PF12838">
    <property type="entry name" value="Fer4_7"/>
    <property type="match status" value="1"/>
</dbReference>
<feature type="domain" description="4Fe-4S ferredoxin-type" evidence="5">
    <location>
        <begin position="6"/>
        <end position="35"/>
    </location>
</feature>
<evidence type="ECO:0000259" key="5">
    <source>
        <dbReference type="PROSITE" id="PS51379"/>
    </source>
</evidence>
<dbReference type="PANTHER" id="PTHR43687:SF4">
    <property type="entry name" value="BLR5484 PROTEIN"/>
    <property type="match status" value="1"/>
</dbReference>
<evidence type="ECO:0000313" key="7">
    <source>
        <dbReference type="Proteomes" id="UP000732377"/>
    </source>
</evidence>
<dbReference type="OMA" id="FCKGCDI"/>
<reference evidence="6" key="1">
    <citation type="submission" date="2017-11" db="EMBL/GenBank/DDBJ databases">
        <title>Three new genomes from thermophilic consortium.</title>
        <authorList>
            <person name="Quaggio R."/>
            <person name="Amgarten D."/>
            <person name="Setubal J.C."/>
        </authorList>
    </citation>
    <scope>NUCLEOTIDE SEQUENCE</scope>
    <source>
        <strain evidence="6">ZCTH01-B2</strain>
    </source>
</reference>
<dbReference type="PROSITE" id="PS00198">
    <property type="entry name" value="4FE4S_FER_1"/>
    <property type="match status" value="1"/>
</dbReference>
<dbReference type="EMBL" id="PIUK01000039">
    <property type="protein sequence ID" value="MBY6275763.1"/>
    <property type="molecule type" value="Genomic_DNA"/>
</dbReference>
<dbReference type="PROSITE" id="PS51379">
    <property type="entry name" value="4FE4S_FER_2"/>
    <property type="match status" value="2"/>
</dbReference>
<evidence type="ECO:0000256" key="3">
    <source>
        <dbReference type="ARBA" id="ARBA00023004"/>
    </source>
</evidence>
<accession>A0A953I7J6</accession>
<dbReference type="GO" id="GO:0046872">
    <property type="term" value="F:metal ion binding"/>
    <property type="evidence" value="ECO:0007669"/>
    <property type="project" value="UniProtKB-KW"/>
</dbReference>
<feature type="domain" description="4Fe-4S ferredoxin-type" evidence="5">
    <location>
        <begin position="43"/>
        <end position="72"/>
    </location>
</feature>
<evidence type="ECO:0000256" key="2">
    <source>
        <dbReference type="ARBA" id="ARBA00022723"/>
    </source>
</evidence>
<dbReference type="SUPFAM" id="SSF54862">
    <property type="entry name" value="4Fe-4S ferredoxins"/>
    <property type="match status" value="1"/>
</dbReference>
<organism evidence="6 7">
    <name type="scientific">Symbiobacterium thermophilum</name>
    <dbReference type="NCBI Taxonomy" id="2734"/>
    <lineage>
        <taxon>Bacteria</taxon>
        <taxon>Bacillati</taxon>
        <taxon>Bacillota</taxon>
        <taxon>Clostridia</taxon>
        <taxon>Eubacteriales</taxon>
        <taxon>Symbiobacteriaceae</taxon>
        <taxon>Symbiobacterium</taxon>
    </lineage>
</organism>
<dbReference type="PANTHER" id="PTHR43687">
    <property type="entry name" value="ADENYLYLSULFATE REDUCTASE, BETA SUBUNIT"/>
    <property type="match status" value="1"/>
</dbReference>
<dbReference type="InterPro" id="IPR050572">
    <property type="entry name" value="Fe-S_Ferredoxin"/>
</dbReference>
<keyword evidence="2" id="KW-0479">Metal-binding</keyword>
<evidence type="ECO:0000256" key="4">
    <source>
        <dbReference type="ARBA" id="ARBA00023014"/>
    </source>
</evidence>
<dbReference type="RefSeq" id="WP_011194356.1">
    <property type="nucleotide sequence ID" value="NZ_JACSIR010000108.1"/>
</dbReference>
<protein>
    <submittedName>
        <fullName evidence="6">4Fe-4S dicluster domain-containing protein</fullName>
    </submittedName>
</protein>
<dbReference type="InterPro" id="IPR017900">
    <property type="entry name" value="4Fe4S_Fe_S_CS"/>
</dbReference>
<keyword evidence="4" id="KW-0411">Iron-sulfur</keyword>
<keyword evidence="1" id="KW-0004">4Fe-4S</keyword>
<comment type="caution">
    <text evidence="6">The sequence shown here is derived from an EMBL/GenBank/DDBJ whole genome shotgun (WGS) entry which is preliminary data.</text>
</comment>
<gene>
    <name evidence="6" type="ORF">CWE10_05990</name>
</gene>
<evidence type="ECO:0000313" key="6">
    <source>
        <dbReference type="EMBL" id="MBY6275763.1"/>
    </source>
</evidence>
<keyword evidence="3" id="KW-0408">Iron</keyword>
<proteinExistence type="predicted"/>
<dbReference type="GO" id="GO:0051539">
    <property type="term" value="F:4 iron, 4 sulfur cluster binding"/>
    <property type="evidence" value="ECO:0007669"/>
    <property type="project" value="UniProtKB-KW"/>
</dbReference>
<dbReference type="Proteomes" id="UP000732377">
    <property type="component" value="Unassembled WGS sequence"/>
</dbReference>
<name>A0A953I7J6_SYMTR</name>
<dbReference type="Gene3D" id="3.30.70.20">
    <property type="match status" value="2"/>
</dbReference>
<dbReference type="InterPro" id="IPR017896">
    <property type="entry name" value="4Fe4S_Fe-S-bd"/>
</dbReference>
<evidence type="ECO:0000256" key="1">
    <source>
        <dbReference type="ARBA" id="ARBA00022485"/>
    </source>
</evidence>